<organism evidence="2 3">
    <name type="scientific">Mycena albidolilacea</name>
    <dbReference type="NCBI Taxonomy" id="1033008"/>
    <lineage>
        <taxon>Eukaryota</taxon>
        <taxon>Fungi</taxon>
        <taxon>Dikarya</taxon>
        <taxon>Basidiomycota</taxon>
        <taxon>Agaricomycotina</taxon>
        <taxon>Agaricomycetes</taxon>
        <taxon>Agaricomycetidae</taxon>
        <taxon>Agaricales</taxon>
        <taxon>Marasmiineae</taxon>
        <taxon>Mycenaceae</taxon>
        <taxon>Mycena</taxon>
    </lineage>
</organism>
<dbReference type="EMBL" id="JARIHO010000132">
    <property type="protein sequence ID" value="KAJ7301566.1"/>
    <property type="molecule type" value="Genomic_DNA"/>
</dbReference>
<proteinExistence type="predicted"/>
<protein>
    <recommendedName>
        <fullName evidence="4">Myb/SANT-like domain-containing protein</fullName>
    </recommendedName>
</protein>
<dbReference type="Proteomes" id="UP001218218">
    <property type="component" value="Unassembled WGS sequence"/>
</dbReference>
<accession>A0AAD7E7B4</accession>
<comment type="caution">
    <text evidence="2">The sequence shown here is derived from an EMBL/GenBank/DDBJ whole genome shotgun (WGS) entry which is preliminary data.</text>
</comment>
<sequence>MPPRKADSDDGKAVWIDPEVIALLDGLISKKSTHQSGNGWKPTLQKCLGQYLFVKKYSGVGWDDEDNHATATVEFIETFIKANGPKYTKCFKKPCPFYTKLNELLDGLVNKATGEHVVHLGGNKRKSGKKSNAPKKALAPATEEMSVAALGDDSEKENDVVEVDKGEGGSKGKGRAVFDDELSMVRRCRVSYAFFYSHQANFDATKSPREKASRKRERAISDDDDNDTPPARLHKRQKSDSSTRSTARRNAEAGSQLAKSVETLSAAMGKPIITSEDLSYVDKVIDILKDKSLLPPDPKGRLFRIVCQKLSGDAGLARCLIVEEDYTRRKGLLEGILEDAGQIIPEDPPIAATADWYTSFIIPVLCSESLHRNYC</sequence>
<feature type="compositionally biased region" description="Basic residues" evidence="1">
    <location>
        <begin position="122"/>
        <end position="133"/>
    </location>
</feature>
<evidence type="ECO:0000256" key="1">
    <source>
        <dbReference type="SAM" id="MobiDB-lite"/>
    </source>
</evidence>
<evidence type="ECO:0000313" key="2">
    <source>
        <dbReference type="EMBL" id="KAJ7301566.1"/>
    </source>
</evidence>
<gene>
    <name evidence="2" type="ORF">DFH08DRAFT_1090178</name>
</gene>
<evidence type="ECO:0008006" key="4">
    <source>
        <dbReference type="Google" id="ProtNLM"/>
    </source>
</evidence>
<dbReference type="AlphaFoldDB" id="A0AAD7E7B4"/>
<feature type="compositionally biased region" description="Basic and acidic residues" evidence="1">
    <location>
        <begin position="157"/>
        <end position="170"/>
    </location>
</feature>
<reference evidence="2" key="1">
    <citation type="submission" date="2023-03" db="EMBL/GenBank/DDBJ databases">
        <title>Massive genome expansion in bonnet fungi (Mycena s.s.) driven by repeated elements and novel gene families across ecological guilds.</title>
        <authorList>
            <consortium name="Lawrence Berkeley National Laboratory"/>
            <person name="Harder C.B."/>
            <person name="Miyauchi S."/>
            <person name="Viragh M."/>
            <person name="Kuo A."/>
            <person name="Thoen E."/>
            <person name="Andreopoulos B."/>
            <person name="Lu D."/>
            <person name="Skrede I."/>
            <person name="Drula E."/>
            <person name="Henrissat B."/>
            <person name="Morin E."/>
            <person name="Kohler A."/>
            <person name="Barry K."/>
            <person name="LaButti K."/>
            <person name="Morin E."/>
            <person name="Salamov A."/>
            <person name="Lipzen A."/>
            <person name="Mereny Z."/>
            <person name="Hegedus B."/>
            <person name="Baldrian P."/>
            <person name="Stursova M."/>
            <person name="Weitz H."/>
            <person name="Taylor A."/>
            <person name="Grigoriev I.V."/>
            <person name="Nagy L.G."/>
            <person name="Martin F."/>
            <person name="Kauserud H."/>
        </authorList>
    </citation>
    <scope>NUCLEOTIDE SEQUENCE</scope>
    <source>
        <strain evidence="2">CBHHK002</strain>
    </source>
</reference>
<evidence type="ECO:0000313" key="3">
    <source>
        <dbReference type="Proteomes" id="UP001218218"/>
    </source>
</evidence>
<keyword evidence="3" id="KW-1185">Reference proteome</keyword>
<feature type="region of interest" description="Disordered" evidence="1">
    <location>
        <begin position="204"/>
        <end position="256"/>
    </location>
</feature>
<feature type="region of interest" description="Disordered" evidence="1">
    <location>
        <begin position="121"/>
        <end position="175"/>
    </location>
</feature>
<name>A0AAD7E7B4_9AGAR</name>